<evidence type="ECO:0000313" key="5">
    <source>
        <dbReference type="Proteomes" id="UP001286313"/>
    </source>
</evidence>
<feature type="signal peptide" evidence="2">
    <location>
        <begin position="1"/>
        <end position="27"/>
    </location>
</feature>
<feature type="transmembrane region" description="Helical" evidence="1">
    <location>
        <begin position="279"/>
        <end position="297"/>
    </location>
</feature>
<sequence length="318" mass="35107">MAVAAAVRPSFLPVFLIFLAWTLPAAAKLEFLNEGEVKQAITEEKYIVVLFSEGTVCTGGCEELEDTLASIREDVVEAVNAWVVRTHSPNLALQYGLVGKSMANSIVFFRNGLPMLYTGPRDDDEIMLSFLVTNPESSLHTLTDVNFEHLTQASTGATTGDWLVMFVREECDECSRLRATIETVAAGLKNRKNVALVNRDTDGGQTTRRFGIKTFPSYLLFRQSRLYRYTLPVVDAASLTAFTIDGFRNARAENIPHPKTAFDDLTEFCADWLRENPQALYGACGVLGFLALVVILVKIRAATSSTPPPAKKDSKKKK</sequence>
<keyword evidence="1" id="KW-0812">Transmembrane</keyword>
<dbReference type="SUPFAM" id="SSF52833">
    <property type="entry name" value="Thioredoxin-like"/>
    <property type="match status" value="2"/>
</dbReference>
<protein>
    <recommendedName>
        <fullName evidence="3">Thioredoxin domain-containing protein</fullName>
    </recommendedName>
</protein>
<keyword evidence="1" id="KW-1133">Transmembrane helix</keyword>
<keyword evidence="2" id="KW-0732">Signal</keyword>
<dbReference type="AlphaFoldDB" id="A0AAE1K5U7"/>
<dbReference type="InterPro" id="IPR013766">
    <property type="entry name" value="Thioredoxin_domain"/>
</dbReference>
<dbReference type="PANTHER" id="PTHR19991">
    <property type="entry name" value="L 2 01289"/>
    <property type="match status" value="1"/>
</dbReference>
<evidence type="ECO:0000313" key="4">
    <source>
        <dbReference type="EMBL" id="KAK3863455.1"/>
    </source>
</evidence>
<dbReference type="PANTHER" id="PTHR19991:SF2">
    <property type="entry name" value="GH08893P"/>
    <property type="match status" value="1"/>
</dbReference>
<organism evidence="4 5">
    <name type="scientific">Petrolisthes cinctipes</name>
    <name type="common">Flat porcelain crab</name>
    <dbReference type="NCBI Taxonomy" id="88211"/>
    <lineage>
        <taxon>Eukaryota</taxon>
        <taxon>Metazoa</taxon>
        <taxon>Ecdysozoa</taxon>
        <taxon>Arthropoda</taxon>
        <taxon>Crustacea</taxon>
        <taxon>Multicrustacea</taxon>
        <taxon>Malacostraca</taxon>
        <taxon>Eumalacostraca</taxon>
        <taxon>Eucarida</taxon>
        <taxon>Decapoda</taxon>
        <taxon>Pleocyemata</taxon>
        <taxon>Anomura</taxon>
        <taxon>Galatheoidea</taxon>
        <taxon>Porcellanidae</taxon>
        <taxon>Petrolisthes</taxon>
    </lineage>
</organism>
<reference evidence="4" key="1">
    <citation type="submission" date="2023-10" db="EMBL/GenBank/DDBJ databases">
        <title>Genome assemblies of two species of porcelain crab, Petrolisthes cinctipes and Petrolisthes manimaculis (Anomura: Porcellanidae).</title>
        <authorList>
            <person name="Angst P."/>
        </authorList>
    </citation>
    <scope>NUCLEOTIDE SEQUENCE</scope>
    <source>
        <strain evidence="4">PB745_01</strain>
        <tissue evidence="4">Gill</tissue>
    </source>
</reference>
<proteinExistence type="predicted"/>
<evidence type="ECO:0000256" key="1">
    <source>
        <dbReference type="SAM" id="Phobius"/>
    </source>
</evidence>
<evidence type="ECO:0000259" key="3">
    <source>
        <dbReference type="Pfam" id="PF00085"/>
    </source>
</evidence>
<feature type="domain" description="Thioredoxin" evidence="3">
    <location>
        <begin position="140"/>
        <end position="225"/>
    </location>
</feature>
<gene>
    <name evidence="4" type="ORF">Pcinc_030763</name>
</gene>
<dbReference type="Proteomes" id="UP001286313">
    <property type="component" value="Unassembled WGS sequence"/>
</dbReference>
<name>A0AAE1K5U7_PETCI</name>
<dbReference type="Gene3D" id="3.40.30.10">
    <property type="entry name" value="Glutaredoxin"/>
    <property type="match status" value="1"/>
</dbReference>
<dbReference type="InterPro" id="IPR036249">
    <property type="entry name" value="Thioredoxin-like_sf"/>
</dbReference>
<comment type="caution">
    <text evidence="4">The sequence shown here is derived from an EMBL/GenBank/DDBJ whole genome shotgun (WGS) entry which is preliminary data.</text>
</comment>
<feature type="chain" id="PRO_5042258962" description="Thioredoxin domain-containing protein" evidence="2">
    <location>
        <begin position="28"/>
        <end position="318"/>
    </location>
</feature>
<keyword evidence="1" id="KW-0472">Membrane</keyword>
<accession>A0AAE1K5U7</accession>
<dbReference type="EMBL" id="JAWQEG010004007">
    <property type="protein sequence ID" value="KAK3863455.1"/>
    <property type="molecule type" value="Genomic_DNA"/>
</dbReference>
<keyword evidence="5" id="KW-1185">Reference proteome</keyword>
<dbReference type="CDD" id="cd02961">
    <property type="entry name" value="PDI_a_family"/>
    <property type="match status" value="1"/>
</dbReference>
<evidence type="ECO:0000256" key="2">
    <source>
        <dbReference type="SAM" id="SignalP"/>
    </source>
</evidence>
<dbReference type="Pfam" id="PF00085">
    <property type="entry name" value="Thioredoxin"/>
    <property type="match status" value="1"/>
</dbReference>